<reference evidence="9" key="1">
    <citation type="journal article" date="2015" name="ISME J.">
        <title>Aquifer environment selects for microbial species cohorts in sediment and groundwater.</title>
        <authorList>
            <person name="Hug L.A."/>
            <person name="Thomas B.C."/>
            <person name="Brown C.T."/>
            <person name="Frischkorn K.R."/>
            <person name="Williams K.H."/>
            <person name="Tringe S.G."/>
            <person name="Banfield J.F."/>
        </authorList>
    </citation>
    <scope>NUCLEOTIDE SEQUENCE</scope>
</reference>
<organism evidence="9">
    <name type="scientific">uncultured euryarchaeote Rifle_16ft_4_minimus_39</name>
    <dbReference type="NCBI Taxonomy" id="1665197"/>
    <lineage>
        <taxon>Archaea</taxon>
        <taxon>Methanobacteriati</taxon>
        <taxon>Methanobacteriota</taxon>
        <taxon>environmental samples</taxon>
    </lineage>
</organism>
<dbReference type="Gene3D" id="3.30.300.20">
    <property type="match status" value="1"/>
</dbReference>
<evidence type="ECO:0000256" key="7">
    <source>
        <dbReference type="SAM" id="MobiDB-lite"/>
    </source>
</evidence>
<dbReference type="FunFam" id="3.30.300.20:FF:000001">
    <property type="entry name" value="30S ribosomal protein S3"/>
    <property type="match status" value="1"/>
</dbReference>
<accession>A0A0H4T836</accession>
<comment type="similarity">
    <text evidence="1 6">Belongs to the universal ribosomal protein uS3 family.</text>
</comment>
<dbReference type="InterPro" id="IPR027488">
    <property type="entry name" value="Ribosomal_uS3_arc"/>
</dbReference>
<dbReference type="SMART" id="SM00322">
    <property type="entry name" value="KH"/>
    <property type="match status" value="1"/>
</dbReference>
<keyword evidence="4 6" id="KW-0689">Ribosomal protein</keyword>
<evidence type="ECO:0000313" key="9">
    <source>
        <dbReference type="EMBL" id="AKQ03951.1"/>
    </source>
</evidence>
<comment type="subunit">
    <text evidence="6">Part of the 30S ribosomal subunit.</text>
</comment>
<evidence type="ECO:0000256" key="1">
    <source>
        <dbReference type="ARBA" id="ARBA00010761"/>
    </source>
</evidence>
<evidence type="ECO:0000256" key="5">
    <source>
        <dbReference type="ARBA" id="ARBA00023274"/>
    </source>
</evidence>
<dbReference type="InterPro" id="IPR005703">
    <property type="entry name" value="Ribosomal_uS3_euk/arc"/>
</dbReference>
<protein>
    <recommendedName>
        <fullName evidence="6">Small ribosomal subunit protein uS3</fullName>
    </recommendedName>
</protein>
<dbReference type="GO" id="GO:0022627">
    <property type="term" value="C:cytosolic small ribosomal subunit"/>
    <property type="evidence" value="ECO:0007669"/>
    <property type="project" value="UniProtKB-UniRule"/>
</dbReference>
<dbReference type="PROSITE" id="PS50823">
    <property type="entry name" value="KH_TYPE_2"/>
    <property type="match status" value="1"/>
</dbReference>
<keyword evidence="5 6" id="KW-0687">Ribonucleoprotein</keyword>
<dbReference type="GO" id="GO:0006412">
    <property type="term" value="P:translation"/>
    <property type="evidence" value="ECO:0007669"/>
    <property type="project" value="UniProtKB-UniRule"/>
</dbReference>
<gene>
    <name evidence="9" type="primary">rps3p</name>
    <name evidence="6" type="synonym">rps3</name>
</gene>
<feature type="region of interest" description="Disordered" evidence="7">
    <location>
        <begin position="231"/>
        <end position="263"/>
    </location>
</feature>
<dbReference type="InterPro" id="IPR015946">
    <property type="entry name" value="KH_dom-like_a/b"/>
</dbReference>
<dbReference type="PANTHER" id="PTHR11760:SF32">
    <property type="entry name" value="SMALL RIBOSOMAL SUBUNIT PROTEIN US3"/>
    <property type="match status" value="1"/>
</dbReference>
<dbReference type="AlphaFoldDB" id="A0A0H4T836"/>
<dbReference type="PANTHER" id="PTHR11760">
    <property type="entry name" value="30S/40S RIBOSOMAL PROTEIN S3"/>
    <property type="match status" value="1"/>
</dbReference>
<feature type="domain" description="KH type-2" evidence="8">
    <location>
        <begin position="26"/>
        <end position="95"/>
    </location>
</feature>
<keyword evidence="3 6" id="KW-0694">RNA-binding</keyword>
<dbReference type="InterPro" id="IPR001351">
    <property type="entry name" value="Ribosomal_uS3_C"/>
</dbReference>
<dbReference type="InterPro" id="IPR004044">
    <property type="entry name" value="KH_dom_type_2"/>
</dbReference>
<dbReference type="SUPFAM" id="SSF54814">
    <property type="entry name" value="Prokaryotic type KH domain (KH-domain type II)"/>
    <property type="match status" value="1"/>
</dbReference>
<dbReference type="NCBIfam" id="TIGR01008">
    <property type="entry name" value="uS3_euk_arch"/>
    <property type="match status" value="1"/>
</dbReference>
<dbReference type="InterPro" id="IPR004087">
    <property type="entry name" value="KH_dom"/>
</dbReference>
<dbReference type="InterPro" id="IPR057258">
    <property type="entry name" value="Ribosomal_uS3"/>
</dbReference>
<name>A0A0H4T836_9EURY</name>
<dbReference type="CDD" id="cd02411">
    <property type="entry name" value="KH-II_30S_S3_arch"/>
    <property type="match status" value="1"/>
</dbReference>
<dbReference type="SUPFAM" id="SSF54821">
    <property type="entry name" value="Ribosomal protein S3 C-terminal domain"/>
    <property type="match status" value="1"/>
</dbReference>
<dbReference type="GO" id="GO:0003735">
    <property type="term" value="F:structural constituent of ribosome"/>
    <property type="evidence" value="ECO:0007669"/>
    <property type="project" value="UniProtKB-UniRule"/>
</dbReference>
<dbReference type="Pfam" id="PF07650">
    <property type="entry name" value="KH_2"/>
    <property type="match status" value="1"/>
</dbReference>
<evidence type="ECO:0000256" key="2">
    <source>
        <dbReference type="ARBA" id="ARBA00022730"/>
    </source>
</evidence>
<dbReference type="GO" id="GO:0019843">
    <property type="term" value="F:rRNA binding"/>
    <property type="evidence" value="ECO:0007669"/>
    <property type="project" value="UniProtKB-UniRule"/>
</dbReference>
<dbReference type="Pfam" id="PF00189">
    <property type="entry name" value="Ribosomal_S3_C"/>
    <property type="match status" value="1"/>
</dbReference>
<dbReference type="EMBL" id="KT007025">
    <property type="protein sequence ID" value="AKQ03951.1"/>
    <property type="molecule type" value="Genomic_DNA"/>
</dbReference>
<evidence type="ECO:0000259" key="8">
    <source>
        <dbReference type="PROSITE" id="PS50823"/>
    </source>
</evidence>
<comment type="function">
    <text evidence="6">Binds the lower part of the 30S subunit head.</text>
</comment>
<proteinExistence type="inferred from homology"/>
<dbReference type="NCBIfam" id="NF003219">
    <property type="entry name" value="PRK04191.1"/>
    <property type="match status" value="1"/>
</dbReference>
<evidence type="ECO:0000256" key="4">
    <source>
        <dbReference type="ARBA" id="ARBA00022980"/>
    </source>
</evidence>
<dbReference type="InterPro" id="IPR009019">
    <property type="entry name" value="KH_sf_prok-type"/>
</dbReference>
<dbReference type="HAMAP" id="MF_01309_A">
    <property type="entry name" value="Ribosomal_uS3_A"/>
    <property type="match status" value="1"/>
</dbReference>
<keyword evidence="2 6" id="KW-0699">rRNA-binding</keyword>
<dbReference type="InterPro" id="IPR036419">
    <property type="entry name" value="Ribosomal_S3_C_sf"/>
</dbReference>
<evidence type="ECO:0000256" key="3">
    <source>
        <dbReference type="ARBA" id="ARBA00022884"/>
    </source>
</evidence>
<sequence>MAARAGKAERRKDRRIVIENVRRMLLKEYLMKETHRAGFGGLDIQRTPMGTRVTLIAERPGLVIGRKGAAIKALTEAVERDFSFDNPQIEVQEVANPSLNAQIMAEKLANALERGWHFRRAGHSTVRRIMEAGAKGCLVVVAGKLTGQRHRRQKFKAGHIKYCGEPRNTWMRKGFAVAKLKPGVIGVTVGIMDPDAKLPDDIVVRPPTPESIAAAAAAREAAEAAALAALAPPEEAPSAPAPVPGPTAPVEDLPTPEDEMLPEKLKVSKVAEKKLKKVLKEAKELGEEVDVDVDVKEAKK</sequence>
<evidence type="ECO:0000256" key="6">
    <source>
        <dbReference type="HAMAP-Rule" id="MF_01309"/>
    </source>
</evidence>
<dbReference type="Gene3D" id="3.30.1140.32">
    <property type="entry name" value="Ribosomal protein S3, C-terminal domain"/>
    <property type="match status" value="1"/>
</dbReference>